<accession>A0A6M3IVY1</accession>
<proteinExistence type="predicted"/>
<dbReference type="EMBL" id="MT142154">
    <property type="protein sequence ID" value="QJA75300.1"/>
    <property type="molecule type" value="Genomic_DNA"/>
</dbReference>
<dbReference type="EMBL" id="MT141448">
    <property type="protein sequence ID" value="QJA61650.1"/>
    <property type="molecule type" value="Genomic_DNA"/>
</dbReference>
<evidence type="ECO:0000313" key="1">
    <source>
        <dbReference type="EMBL" id="QJA61650.1"/>
    </source>
</evidence>
<name>A0A6M3IVY1_9ZZZZ</name>
<gene>
    <name evidence="2" type="ORF">MM415A01822_0009</name>
    <name evidence="1" type="ORF">MM415B00904_0018</name>
</gene>
<protein>
    <recommendedName>
        <fullName evidence="3">PD-(D/E)XK endonuclease-like domain-containing protein</fullName>
    </recommendedName>
</protein>
<dbReference type="AlphaFoldDB" id="A0A6M3IVY1"/>
<evidence type="ECO:0008006" key="3">
    <source>
        <dbReference type="Google" id="ProtNLM"/>
    </source>
</evidence>
<dbReference type="InterPro" id="IPR011604">
    <property type="entry name" value="PDDEXK-like_dom_sf"/>
</dbReference>
<reference evidence="1" key="1">
    <citation type="submission" date="2020-03" db="EMBL/GenBank/DDBJ databases">
        <title>The deep terrestrial virosphere.</title>
        <authorList>
            <person name="Holmfeldt K."/>
            <person name="Nilsson E."/>
            <person name="Simone D."/>
            <person name="Lopez-Fernandez M."/>
            <person name="Wu X."/>
            <person name="de Brujin I."/>
            <person name="Lundin D."/>
            <person name="Andersson A."/>
            <person name="Bertilsson S."/>
            <person name="Dopson M."/>
        </authorList>
    </citation>
    <scope>NUCLEOTIDE SEQUENCE</scope>
    <source>
        <strain evidence="2">MM415A01822</strain>
        <strain evidence="1">MM415B00904</strain>
    </source>
</reference>
<dbReference type="Gene3D" id="3.90.320.10">
    <property type="match status" value="1"/>
</dbReference>
<organism evidence="1">
    <name type="scientific">viral metagenome</name>
    <dbReference type="NCBI Taxonomy" id="1070528"/>
    <lineage>
        <taxon>unclassified sequences</taxon>
        <taxon>metagenomes</taxon>
        <taxon>organismal metagenomes</taxon>
    </lineage>
</organism>
<evidence type="ECO:0000313" key="2">
    <source>
        <dbReference type="EMBL" id="QJA75300.1"/>
    </source>
</evidence>
<sequence>MVKSVQELIDEVLEPKEKRVRSGKFSPSSFGKCFRNQYWNRFDEPVTNPIDTRTLRVFKAGNLFHDFVEGLLVDKGYQKEQLIETEDVKGFCDLVNTDEVADIKSQHSKAFWYMSKTQDIKEDKKPNWLQVAWYAIELGKQYMRLVFVSKDDLCIQEYRLEVDDYWKGEIKQELETLRGYWTKKELPPAQPRCYKQKDGSFKECDYCNFRDKCFLIEGKKLPKTKEKK</sequence>